<evidence type="ECO:0000256" key="1">
    <source>
        <dbReference type="ARBA" id="ARBA00023002"/>
    </source>
</evidence>
<dbReference type="PRINTS" id="PR00411">
    <property type="entry name" value="PNDRDTASEI"/>
</dbReference>
<dbReference type="AlphaFoldDB" id="A0A1I6VXU2"/>
<dbReference type="Proteomes" id="UP000199392">
    <property type="component" value="Unassembled WGS sequence"/>
</dbReference>
<dbReference type="STRING" id="311180.SAMN04488050_113156"/>
<keyword evidence="1" id="KW-0560">Oxidoreductase</keyword>
<dbReference type="RefSeq" id="WP_092428939.1">
    <property type="nucleotide sequence ID" value="NZ_FNCL01000013.1"/>
</dbReference>
<sequence>MSTATSVLILGAGQAGLALSWSLSHRGVDHILLERGRVGERWHSERWPGLHLLTPNWMNRLPGPWAGSEHGAEPEGFMSAADFATRLESYREAIAAPVVTGCEVQSVTHENGRYRVVAGGRQWFARAVVIATGACDQPAVPAWAANLPEEITQIVPTRYRGAESLPEGGALVVGASATGVQLASEIRASGRAVTLAVGRHVRAPRRYRGREVFELLAQSGFLDSRRPEDADPAHLMALPSLQLTGSGGGGALGLDRLRAMGVRLVGRALGAEDGSLRLDPALGAEIGAGERRRRKLLTHLETHLAEVGSALPADPEAWAAPDLPMRGPARLDLAAQGIRTVVWATGFRRAYPWLHLPVLNAAGELETDRGFTAMPGLYALGLPFLRHRASAFIHGVGRDAEELAPLIAAGLRRGVPLAA</sequence>
<keyword evidence="3" id="KW-1185">Reference proteome</keyword>
<accession>A0A1I6VXU2</accession>
<proteinExistence type="predicted"/>
<gene>
    <name evidence="2" type="ORF">SAMN04488050_113156</name>
</gene>
<reference evidence="3" key="1">
    <citation type="submission" date="2016-10" db="EMBL/GenBank/DDBJ databases">
        <authorList>
            <person name="Varghese N."/>
            <person name="Submissions S."/>
        </authorList>
    </citation>
    <scope>NUCLEOTIDE SEQUENCE [LARGE SCALE GENOMIC DNA]</scope>
    <source>
        <strain evidence="3">DSM 26894</strain>
    </source>
</reference>
<dbReference type="EMBL" id="FOZW01000013">
    <property type="protein sequence ID" value="SFT18560.1"/>
    <property type="molecule type" value="Genomic_DNA"/>
</dbReference>
<dbReference type="OrthoDB" id="9773233at2"/>
<dbReference type="PANTHER" id="PTHR43539">
    <property type="entry name" value="FLAVIN-BINDING MONOOXYGENASE-LIKE PROTEIN (AFU_ORTHOLOGUE AFUA_4G09220)"/>
    <property type="match status" value="1"/>
</dbReference>
<protein>
    <submittedName>
        <fullName evidence="2">Putative flavoprotein involved in K+ transport</fullName>
    </submittedName>
</protein>
<dbReference type="GO" id="GO:0050660">
    <property type="term" value="F:flavin adenine dinucleotide binding"/>
    <property type="evidence" value="ECO:0007669"/>
    <property type="project" value="TreeGrafter"/>
</dbReference>
<evidence type="ECO:0000313" key="3">
    <source>
        <dbReference type="Proteomes" id="UP000199392"/>
    </source>
</evidence>
<dbReference type="GO" id="GO:0004497">
    <property type="term" value="F:monooxygenase activity"/>
    <property type="evidence" value="ECO:0007669"/>
    <property type="project" value="TreeGrafter"/>
</dbReference>
<dbReference type="InterPro" id="IPR050982">
    <property type="entry name" value="Auxin_biosynth/cation_transpt"/>
</dbReference>
<dbReference type="Pfam" id="PF13738">
    <property type="entry name" value="Pyr_redox_3"/>
    <property type="match status" value="1"/>
</dbReference>
<dbReference type="SUPFAM" id="SSF51905">
    <property type="entry name" value="FAD/NAD(P)-binding domain"/>
    <property type="match status" value="1"/>
</dbReference>
<name>A0A1I6VXU2_9RHOB</name>
<dbReference type="InterPro" id="IPR036188">
    <property type="entry name" value="FAD/NAD-bd_sf"/>
</dbReference>
<dbReference type="Gene3D" id="3.50.50.60">
    <property type="entry name" value="FAD/NAD(P)-binding domain"/>
    <property type="match status" value="2"/>
</dbReference>
<evidence type="ECO:0000313" key="2">
    <source>
        <dbReference type="EMBL" id="SFT18560.1"/>
    </source>
</evidence>
<dbReference type="PANTHER" id="PTHR43539:SF78">
    <property type="entry name" value="FLAVIN-CONTAINING MONOOXYGENASE"/>
    <property type="match status" value="1"/>
</dbReference>
<organism evidence="2 3">
    <name type="scientific">Alloyangia pacifica</name>
    <dbReference type="NCBI Taxonomy" id="311180"/>
    <lineage>
        <taxon>Bacteria</taxon>
        <taxon>Pseudomonadati</taxon>
        <taxon>Pseudomonadota</taxon>
        <taxon>Alphaproteobacteria</taxon>
        <taxon>Rhodobacterales</taxon>
        <taxon>Roseobacteraceae</taxon>
        <taxon>Alloyangia</taxon>
    </lineage>
</organism>